<dbReference type="InterPro" id="IPR036236">
    <property type="entry name" value="Znf_C2H2_sf"/>
</dbReference>
<dbReference type="GO" id="GO:0030213">
    <property type="term" value="P:hyaluronan biosynthetic process"/>
    <property type="evidence" value="ECO:0007669"/>
    <property type="project" value="TreeGrafter"/>
</dbReference>
<protein>
    <submittedName>
        <fullName evidence="7">Protein SMG9</fullName>
    </submittedName>
</protein>
<feature type="transmembrane region" description="Helical" evidence="5">
    <location>
        <begin position="2049"/>
        <end position="2068"/>
    </location>
</feature>
<keyword evidence="3" id="KW-0862">Zinc</keyword>
<evidence type="ECO:0000256" key="4">
    <source>
        <dbReference type="SAM" id="MobiDB-lite"/>
    </source>
</evidence>
<feature type="region of interest" description="Disordered" evidence="4">
    <location>
        <begin position="786"/>
        <end position="806"/>
    </location>
</feature>
<dbReference type="GO" id="GO:0005886">
    <property type="term" value="C:plasma membrane"/>
    <property type="evidence" value="ECO:0007669"/>
    <property type="project" value="TreeGrafter"/>
</dbReference>
<dbReference type="InterPro" id="IPR029044">
    <property type="entry name" value="Nucleotide-diphossugar_trans"/>
</dbReference>
<proteinExistence type="predicted"/>
<dbReference type="SUPFAM" id="SSF53448">
    <property type="entry name" value="Nucleotide-diphospho-sugar transferases"/>
    <property type="match status" value="1"/>
</dbReference>
<dbReference type="SUPFAM" id="SSF52540">
    <property type="entry name" value="P-loop containing nucleoside triphosphate hydrolases"/>
    <property type="match status" value="1"/>
</dbReference>
<dbReference type="PROSITE" id="PS00028">
    <property type="entry name" value="ZINC_FINGER_C2H2_1"/>
    <property type="match status" value="3"/>
</dbReference>
<feature type="region of interest" description="Disordered" evidence="4">
    <location>
        <begin position="1"/>
        <end position="127"/>
    </location>
</feature>
<dbReference type="Proteomes" id="UP000319801">
    <property type="component" value="Unassembled WGS sequence"/>
</dbReference>
<evidence type="ECO:0000256" key="1">
    <source>
        <dbReference type="ARBA" id="ARBA00004370"/>
    </source>
</evidence>
<evidence type="ECO:0000313" key="8">
    <source>
        <dbReference type="Proteomes" id="UP000319801"/>
    </source>
</evidence>
<keyword evidence="2 5" id="KW-0472">Membrane</keyword>
<dbReference type="PANTHER" id="PTHR22913">
    <property type="entry name" value="HYALURONAN SYNTHASE"/>
    <property type="match status" value="1"/>
</dbReference>
<feature type="region of interest" description="Disordered" evidence="4">
    <location>
        <begin position="487"/>
        <end position="511"/>
    </location>
</feature>
<feature type="compositionally biased region" description="Basic and acidic residues" evidence="4">
    <location>
        <begin position="839"/>
        <end position="849"/>
    </location>
</feature>
<feature type="transmembrane region" description="Helical" evidence="5">
    <location>
        <begin position="2183"/>
        <end position="2205"/>
    </location>
</feature>
<keyword evidence="5" id="KW-1133">Transmembrane helix</keyword>
<evidence type="ECO:0000259" key="6">
    <source>
        <dbReference type="PROSITE" id="PS50157"/>
    </source>
</evidence>
<dbReference type="InterPro" id="IPR013087">
    <property type="entry name" value="Znf_C2H2_type"/>
</dbReference>
<feature type="domain" description="C2H2-type" evidence="6">
    <location>
        <begin position="1603"/>
        <end position="1629"/>
    </location>
</feature>
<sequence length="2221" mass="251524">MSESGHSQPGMYGQGRRRRRRRDREPGPPGQNLSGPSRDRDYGPRERRDGSEEPSGPLLQKTPIILAKPPGDRAKQNSAVSGAPLEKPIMLIKAREEGGKPGSTPDAAAPVSGSGAAKLEREGQRPTQPVYQIQNRGMASAASSCAVDPVIGQTKLLPPEKMKHSIKLVDDQMNWCDSAMEYLHEQTDMLVVGVIGLQGMGKSTIMSLLSANMPEEDQRAYVFRAQTQEIKERGGNQTTGIDFYITQERVIFLDTQPILSPSILDHLINNDRKLPPEYNLPHTYVEMQSLQITAFLFTVCHVVIVVQDWFTDINLYRQEAVSFIRVTLEMFLLLIRFLQTAEMLKPSTPSASHDSFGSSGPDDGSEYYPHLIFLQNKARREDFCPRNLKDMHMVVDKLMAHSHLKYKGMLSMLDCDIFPGLSRDYLENEVNLFLLPVLENDDDNLSRGGKKFEEKVLLIILNDEEDDVAIFTLNQFCSGGEPTRSLRAQSAEISSEETAHAAGAERLPGENTDHELNKYTMTCSEIKLEVSSEDEVVVEGIEDDVCGLCGRHFAFLDQLNDRFNKHTDEVCCHLCPTKFSHINSLAMHIKSVHPSLCKSCILGQHLSVQWPVKTEETLEEKPILVKVEEVITETEEVEIKYVKEEKGEELVERFVTNKENILKEPPEGDKMVKKNWQDHNYFSTQACSSLRNTANDVMYTSNDNVTVVINKSDTSTSTKDAYTEIDQQRTPLGDQTGICDDDVYIHSQSHANHVIPVEQKPAHNICSNFSRTTDNVMDPSTENQHVINDKFRVSPKDPESSASHQDLTEKHELVHLLDHDYVSTQSLENHPFLSKQKVQSKENTQKNHSNDVPLAEESTRHSSTATVQSSGCNIKEDLQPIPEFAVIEEHVEIFQQIDHKDSHTLSIDDLVYTFQDGLCSNTISTGTNRYMLHEEKSWSAGQNAEQEPHGPAGSVNSNPAATLYKVPEICTLCGRSKVFNGKDSMERCTCKELSTCCLCGMVFDDEKMLLSHQANKHPSAKYICARCKRLFSNQSLFLKHVCSKSTRFSRESFKDPDSFESHQVQTRWHELVQSNFLDHNYVSTESLQNHPVLLKQVPIKENTWKNHSSVSLIKENTWHSSTALLQPLQGGNFLFKDNFKLIPEKAVIEKHVEIIQRSDHKGSHILSLDDLVYTFQDGLCSNTISTGTNRYMLNEEKSWSAGQKQTCGNAEQEPHGPAGSVNSNPAATLYKVPQICTLCGRSKVFNGKDSMERCTCKELSTCCLCGMVFDDEKMLLSHQANKHPSAKYICARCKRLFSNQSLFLKHVCSKSTRFSRESFAPSNGSNFSKEPPAPILKLVPLPAAEYFKQPISCQSVGVNIAQKLGTVLNSTLHSLPNSLSTSASQKAPVHAMTTRSSSCAQKKVTCCTSNGDQKDKVTDSLSTVTENPKRLFQVVSTLQAVPQTTSSFLSPSSFSFSSSPSQSLGELTPIPTVSMSNQATIAKIQEFSQLSQPQQQPESEVHLLQVSSSVSVPSQTDQQPERGGPIVDICSFSSPAQILPVSQEPLKIVAMFVNQSRELALQKRMRQSWRSKAVFPCRRCGAVSRQFSLGVRHRYQHRGPRLYRCQCGRTFHQRMHLLRHQVQHAEATRYVCAACGQMFCGFQAYGTVYNCMTCQYDSCQFPLDCPCKMDIKSLFQKLGVGVRIFLTFLFAILVFGVVLWAYIAHVNILSSPYGIMAFGFYGILLCLHLLVQSIFAFVEHRRMRTRRDNCSYTKTVGFTISAYQEDPKYLRDCLQSVKALLYPPELLRIVMVVDGNTEEDHYMMQMFQEIFADQDPGVYVWQNNYHTQTAGVDQQRREVEEIIRTKRCVCIMQKWGGKREVMYTAFKALGSSVDYIQVCDSDTKLDPLATLELVKVLESNTKYGAVGGDVMILNLKDSYISFMSSLRYWMAFNVERACQSFFDCVSCISGPLGLYRNDLLQQFLEAWYNQKFLGKHCTFGDDRHLTNRMLSMGYATKYTARSKCYTETPSQFLRWLNQQMRWTKSYFREWLYNAMWWHKHSVWMTYESIVAGIFPFFVTATMIRLFWVGTLWNILWVLCCIQLIGLIKAAYACILRQSLVMIFMSLYSALYMTSLLPTKYFAMLTITKSSWGTSGRRKLVGNYVPLIPLSIWAAILLSGLSYTIYRESKQDWNSVEKKEEIKFLIYGSVAYVCYWLIMVVIYWLWIRRLCRIRSKGYNVNV</sequence>
<feature type="transmembrane region" description="Helical" evidence="5">
    <location>
        <begin position="2143"/>
        <end position="2162"/>
    </location>
</feature>
<dbReference type="GO" id="GO:0085029">
    <property type="term" value="P:extracellular matrix assembly"/>
    <property type="evidence" value="ECO:0007669"/>
    <property type="project" value="TreeGrafter"/>
</dbReference>
<dbReference type="GO" id="GO:0008270">
    <property type="term" value="F:zinc ion binding"/>
    <property type="evidence" value="ECO:0007669"/>
    <property type="project" value="UniProtKB-KW"/>
</dbReference>
<dbReference type="Pfam" id="PF13641">
    <property type="entry name" value="Glyco_tranf_2_3"/>
    <property type="match status" value="1"/>
</dbReference>
<dbReference type="InterPro" id="IPR027417">
    <property type="entry name" value="P-loop_NTPase"/>
</dbReference>
<dbReference type="Gene3D" id="3.90.550.10">
    <property type="entry name" value="Spore Coat Polysaccharide Biosynthesis Protein SpsA, Chain A"/>
    <property type="match status" value="1"/>
</dbReference>
<feature type="transmembrane region" description="Helical" evidence="5">
    <location>
        <begin position="1678"/>
        <end position="1703"/>
    </location>
</feature>
<dbReference type="OrthoDB" id="79514at2759"/>
<evidence type="ECO:0000313" key="7">
    <source>
        <dbReference type="EMBL" id="TSL82480.1"/>
    </source>
</evidence>
<dbReference type="Gene3D" id="3.30.160.60">
    <property type="entry name" value="Classic Zinc Finger"/>
    <property type="match status" value="2"/>
</dbReference>
<dbReference type="PROSITE" id="PS50157">
    <property type="entry name" value="ZINC_FINGER_C2H2_2"/>
    <property type="match status" value="1"/>
</dbReference>
<evidence type="ECO:0000256" key="5">
    <source>
        <dbReference type="SAM" id="Phobius"/>
    </source>
</evidence>
<dbReference type="SUPFAM" id="SSF57667">
    <property type="entry name" value="beta-beta-alpha zinc fingers"/>
    <property type="match status" value="1"/>
</dbReference>
<gene>
    <name evidence="7" type="ORF">Baya_6579</name>
</gene>
<keyword evidence="3" id="KW-0479">Metal-binding</keyword>
<comment type="subcellular location">
    <subcellularLocation>
        <location evidence="1">Membrane</location>
    </subcellularLocation>
</comment>
<organism evidence="7 8">
    <name type="scientific">Bagarius yarrelli</name>
    <name type="common">Goonch</name>
    <name type="synonym">Bagrus yarrelli</name>
    <dbReference type="NCBI Taxonomy" id="175774"/>
    <lineage>
        <taxon>Eukaryota</taxon>
        <taxon>Metazoa</taxon>
        <taxon>Chordata</taxon>
        <taxon>Craniata</taxon>
        <taxon>Vertebrata</taxon>
        <taxon>Euteleostomi</taxon>
        <taxon>Actinopterygii</taxon>
        <taxon>Neopterygii</taxon>
        <taxon>Teleostei</taxon>
        <taxon>Ostariophysi</taxon>
        <taxon>Siluriformes</taxon>
        <taxon>Sisoridae</taxon>
        <taxon>Sisorinae</taxon>
        <taxon>Bagarius</taxon>
    </lineage>
</organism>
<reference evidence="7 8" key="1">
    <citation type="journal article" date="2019" name="Genome Biol. Evol.">
        <title>Whole-Genome Sequencing of the Giant Devil Catfish, Bagarius yarrelli.</title>
        <authorList>
            <person name="Jiang W."/>
            <person name="Lv Y."/>
            <person name="Cheng L."/>
            <person name="Yang K."/>
            <person name="Chao B."/>
            <person name="Wang X."/>
            <person name="Li Y."/>
            <person name="Pan X."/>
            <person name="You X."/>
            <person name="Zhang Y."/>
            <person name="Yang J."/>
            <person name="Li J."/>
            <person name="Zhang X."/>
            <person name="Liu S."/>
            <person name="Sun C."/>
            <person name="Yang J."/>
            <person name="Shi Q."/>
        </authorList>
    </citation>
    <scope>NUCLEOTIDE SEQUENCE [LARGE SCALE GENOMIC DNA]</scope>
    <source>
        <strain evidence="7">JWS20170419001</strain>
        <tissue evidence="7">Muscle</tissue>
    </source>
</reference>
<feature type="transmembrane region" description="Helical" evidence="5">
    <location>
        <begin position="2074"/>
        <end position="2094"/>
    </location>
</feature>
<keyword evidence="8" id="KW-1185">Reference proteome</keyword>
<accession>A0A556U194</accession>
<feature type="region of interest" description="Disordered" evidence="4">
    <location>
        <begin position="1203"/>
        <end position="1222"/>
    </location>
</feature>
<keyword evidence="3" id="KW-0863">Zinc-finger</keyword>
<feature type="transmembrane region" description="Helical" evidence="5">
    <location>
        <begin position="2101"/>
        <end position="2123"/>
    </location>
</feature>
<feature type="compositionally biased region" description="Basic and acidic residues" evidence="4">
    <location>
        <begin position="37"/>
        <end position="51"/>
    </location>
</feature>
<feature type="transmembrane region" description="Helical" evidence="5">
    <location>
        <begin position="1715"/>
        <end position="1738"/>
    </location>
</feature>
<name>A0A556U194_BAGYA</name>
<keyword evidence="5" id="KW-0812">Transmembrane</keyword>
<dbReference type="GO" id="GO:0050501">
    <property type="term" value="F:hyaluronan synthase activity"/>
    <property type="evidence" value="ECO:0007669"/>
    <property type="project" value="TreeGrafter"/>
</dbReference>
<comment type="caution">
    <text evidence="7">The sequence shown here is derived from an EMBL/GenBank/DDBJ whole genome shotgun (WGS) entry which is preliminary data.</text>
</comment>
<dbReference type="PANTHER" id="PTHR22913:SF4">
    <property type="entry name" value="HYALURONAN SYNTHASE 1"/>
    <property type="match status" value="1"/>
</dbReference>
<feature type="region of interest" description="Disordered" evidence="4">
    <location>
        <begin position="835"/>
        <end position="869"/>
    </location>
</feature>
<evidence type="ECO:0000256" key="3">
    <source>
        <dbReference type="PROSITE-ProRule" id="PRU00042"/>
    </source>
</evidence>
<evidence type="ECO:0000256" key="2">
    <source>
        <dbReference type="ARBA" id="ARBA00023136"/>
    </source>
</evidence>
<feature type="compositionally biased region" description="Basic and acidic residues" evidence="4">
    <location>
        <begin position="787"/>
        <end position="799"/>
    </location>
</feature>
<dbReference type="SMART" id="SM00355">
    <property type="entry name" value="ZnF_C2H2"/>
    <property type="match status" value="7"/>
</dbReference>
<dbReference type="EMBL" id="VCAZ01000037">
    <property type="protein sequence ID" value="TSL82480.1"/>
    <property type="molecule type" value="Genomic_DNA"/>
</dbReference>